<accession>A0A820FL23</accession>
<reference evidence="4" key="1">
    <citation type="submission" date="2021-02" db="EMBL/GenBank/DDBJ databases">
        <authorList>
            <person name="Nowell W R."/>
        </authorList>
    </citation>
    <scope>NUCLEOTIDE SEQUENCE</scope>
</reference>
<dbReference type="SUPFAM" id="SSF74650">
    <property type="entry name" value="Galactose mutarotase-like"/>
    <property type="match status" value="1"/>
</dbReference>
<dbReference type="Gene3D" id="4.10.110.10">
    <property type="entry name" value="Spasmolytic Protein, domain 1"/>
    <property type="match status" value="1"/>
</dbReference>
<comment type="caution">
    <text evidence="4">The sequence shown here is derived from an EMBL/GenBank/DDBJ whole genome shotgun (WGS) entry which is preliminary data.</text>
</comment>
<evidence type="ECO:0000256" key="2">
    <source>
        <dbReference type="PROSITE-ProRule" id="PRU00779"/>
    </source>
</evidence>
<organism evidence="4 5">
    <name type="scientific">Rotaria sordida</name>
    <dbReference type="NCBI Taxonomy" id="392033"/>
    <lineage>
        <taxon>Eukaryota</taxon>
        <taxon>Metazoa</taxon>
        <taxon>Spiralia</taxon>
        <taxon>Gnathifera</taxon>
        <taxon>Rotifera</taxon>
        <taxon>Eurotatoria</taxon>
        <taxon>Bdelloidea</taxon>
        <taxon>Philodinida</taxon>
        <taxon>Philodinidae</taxon>
        <taxon>Rotaria</taxon>
    </lineage>
</organism>
<feature type="domain" description="P-type" evidence="3">
    <location>
        <begin position="1"/>
        <end position="38"/>
    </location>
</feature>
<dbReference type="InterPro" id="IPR044913">
    <property type="entry name" value="P_trefoil_dom_sf"/>
</dbReference>
<evidence type="ECO:0000259" key="3">
    <source>
        <dbReference type="PROSITE" id="PS51448"/>
    </source>
</evidence>
<sequence length="138" mass="16232">RCEARKCCWRLPMQQGNLTEKHRTNFQDIGVPWCYYPSDFPTYSIVSNETTDFGQRIRIVKSQTTFMPNDILDLTVDLIYETQQRFRIRIYDSVNKRFEVPLNVPVVEKKADMTDYEVEVAQKPFAILVTRRSTGVTL</sequence>
<evidence type="ECO:0000313" key="4">
    <source>
        <dbReference type="EMBL" id="CAF4263796.1"/>
    </source>
</evidence>
<name>A0A820FL23_9BILA</name>
<evidence type="ECO:0000256" key="1">
    <source>
        <dbReference type="ARBA" id="ARBA00023157"/>
    </source>
</evidence>
<dbReference type="GO" id="GO:0030246">
    <property type="term" value="F:carbohydrate binding"/>
    <property type="evidence" value="ECO:0007669"/>
    <property type="project" value="InterPro"/>
</dbReference>
<dbReference type="InterPro" id="IPR011013">
    <property type="entry name" value="Gal_mutarotase_sf_dom"/>
</dbReference>
<dbReference type="EMBL" id="CAJOBE010024624">
    <property type="protein sequence ID" value="CAF4263796.1"/>
    <property type="molecule type" value="Genomic_DNA"/>
</dbReference>
<feature type="non-terminal residue" evidence="4">
    <location>
        <position position="1"/>
    </location>
</feature>
<protein>
    <recommendedName>
        <fullName evidence="3">P-type domain-containing protein</fullName>
    </recommendedName>
</protein>
<dbReference type="AlphaFoldDB" id="A0A820FL23"/>
<evidence type="ECO:0000313" key="5">
    <source>
        <dbReference type="Proteomes" id="UP000663874"/>
    </source>
</evidence>
<dbReference type="PROSITE" id="PS51448">
    <property type="entry name" value="P_TREFOIL_2"/>
    <property type="match status" value="1"/>
</dbReference>
<keyword evidence="1" id="KW-1015">Disulfide bond</keyword>
<comment type="caution">
    <text evidence="2">Lacks conserved residue(s) required for the propagation of feature annotation.</text>
</comment>
<dbReference type="GO" id="GO:0005975">
    <property type="term" value="P:carbohydrate metabolic process"/>
    <property type="evidence" value="ECO:0007669"/>
    <property type="project" value="InterPro"/>
</dbReference>
<dbReference type="GO" id="GO:0003824">
    <property type="term" value="F:catalytic activity"/>
    <property type="evidence" value="ECO:0007669"/>
    <property type="project" value="InterPro"/>
</dbReference>
<dbReference type="Gene3D" id="2.60.40.1760">
    <property type="entry name" value="glycosyl hydrolase (family 31)"/>
    <property type="match status" value="1"/>
</dbReference>
<dbReference type="Proteomes" id="UP000663874">
    <property type="component" value="Unassembled WGS sequence"/>
</dbReference>
<proteinExistence type="predicted"/>
<dbReference type="Pfam" id="PF00088">
    <property type="entry name" value="Trefoil"/>
    <property type="match status" value="1"/>
</dbReference>
<gene>
    <name evidence="4" type="ORF">FNK824_LOCUS39188</name>
</gene>
<dbReference type="CDD" id="cd00111">
    <property type="entry name" value="Trefoil"/>
    <property type="match status" value="1"/>
</dbReference>
<dbReference type="InterPro" id="IPR000519">
    <property type="entry name" value="P_trefoil_dom"/>
</dbReference>